<dbReference type="EMBL" id="JABEXW010001195">
    <property type="protein sequence ID" value="KAF4946034.1"/>
    <property type="molecule type" value="Genomic_DNA"/>
</dbReference>
<dbReference type="OrthoDB" id="5078151at2759"/>
<keyword evidence="1" id="KW-0175">Coiled coil</keyword>
<keyword evidence="4" id="KW-1185">Reference proteome</keyword>
<reference evidence="3" key="2">
    <citation type="submission" date="2020-05" db="EMBL/GenBank/DDBJ databases">
        <authorList>
            <person name="Kim H.-S."/>
            <person name="Proctor R.H."/>
            <person name="Brown D.W."/>
        </authorList>
    </citation>
    <scope>NUCLEOTIDE SEQUENCE</scope>
    <source>
        <strain evidence="3">NRRL 20472</strain>
    </source>
</reference>
<feature type="region of interest" description="Disordered" evidence="2">
    <location>
        <begin position="1"/>
        <end position="20"/>
    </location>
</feature>
<evidence type="ECO:0000256" key="1">
    <source>
        <dbReference type="SAM" id="Coils"/>
    </source>
</evidence>
<accession>A0A8H4SUX9</accession>
<feature type="region of interest" description="Disordered" evidence="2">
    <location>
        <begin position="108"/>
        <end position="135"/>
    </location>
</feature>
<organism evidence="3 4">
    <name type="scientific">Fusarium sarcochroum</name>
    <dbReference type="NCBI Taxonomy" id="1208366"/>
    <lineage>
        <taxon>Eukaryota</taxon>
        <taxon>Fungi</taxon>
        <taxon>Dikarya</taxon>
        <taxon>Ascomycota</taxon>
        <taxon>Pezizomycotina</taxon>
        <taxon>Sordariomycetes</taxon>
        <taxon>Hypocreomycetidae</taxon>
        <taxon>Hypocreales</taxon>
        <taxon>Nectriaceae</taxon>
        <taxon>Fusarium</taxon>
        <taxon>Fusarium lateritium species complex</taxon>
    </lineage>
</organism>
<evidence type="ECO:0000313" key="3">
    <source>
        <dbReference type="EMBL" id="KAF4946034.1"/>
    </source>
</evidence>
<dbReference type="Proteomes" id="UP000622797">
    <property type="component" value="Unassembled WGS sequence"/>
</dbReference>
<comment type="caution">
    <text evidence="3">The sequence shown here is derived from an EMBL/GenBank/DDBJ whole genome shotgun (WGS) entry which is preliminary data.</text>
</comment>
<dbReference type="AlphaFoldDB" id="A0A8H4SUX9"/>
<evidence type="ECO:0000313" key="4">
    <source>
        <dbReference type="Proteomes" id="UP000622797"/>
    </source>
</evidence>
<gene>
    <name evidence="3" type="ORF">FSARC_14299</name>
</gene>
<feature type="compositionally biased region" description="Polar residues" evidence="2">
    <location>
        <begin position="108"/>
        <end position="133"/>
    </location>
</feature>
<sequence length="170" mass="19165">MGSSSLPSVPSPPRAAPPHPMTVEQLLDFLQERNQFLTVENERLRQQYELLQASVDQKETMFHWQQRLICLGEEHVALLEKVLRGPSTETVSATESPPQFMEHQFRQQTCSSPLNTPPNLRLESNQDGDSTSFAAGVTDDNCRRGIIQDDLEVMQRCAESEALAYLASYC</sequence>
<feature type="compositionally biased region" description="Pro residues" evidence="2">
    <location>
        <begin position="9"/>
        <end position="20"/>
    </location>
</feature>
<feature type="coiled-coil region" evidence="1">
    <location>
        <begin position="27"/>
        <end position="61"/>
    </location>
</feature>
<reference evidence="3" key="1">
    <citation type="journal article" date="2020" name="BMC Genomics">
        <title>Correction to: Identification and distribution of gene clusters required for synthesis of sphingolipid metabolism inhibitors in diverse species of the filamentous fungus Fusarium.</title>
        <authorList>
            <person name="Kim H.S."/>
            <person name="Lohmar J.M."/>
            <person name="Busman M."/>
            <person name="Brown D.W."/>
            <person name="Naumann T.A."/>
            <person name="Divon H.H."/>
            <person name="Lysoe E."/>
            <person name="Uhlig S."/>
            <person name="Proctor R.H."/>
        </authorList>
    </citation>
    <scope>NUCLEOTIDE SEQUENCE</scope>
    <source>
        <strain evidence="3">NRRL 20472</strain>
    </source>
</reference>
<proteinExistence type="predicted"/>
<protein>
    <submittedName>
        <fullName evidence="3">Uncharacterized protein</fullName>
    </submittedName>
</protein>
<name>A0A8H4SUX9_9HYPO</name>
<evidence type="ECO:0000256" key="2">
    <source>
        <dbReference type="SAM" id="MobiDB-lite"/>
    </source>
</evidence>